<dbReference type="Gene3D" id="3.30.428.10">
    <property type="entry name" value="HIT-like"/>
    <property type="match status" value="1"/>
</dbReference>
<evidence type="ECO:0000313" key="4">
    <source>
        <dbReference type="Proteomes" id="UP001597267"/>
    </source>
</evidence>
<dbReference type="EMBL" id="JBHTOP010000011">
    <property type="protein sequence ID" value="MFD1671530.1"/>
    <property type="molecule type" value="Genomic_DNA"/>
</dbReference>
<evidence type="ECO:0000259" key="2">
    <source>
        <dbReference type="Pfam" id="PF20956"/>
    </source>
</evidence>
<dbReference type="PIRSF" id="PIRSF031505">
    <property type="entry name" value="GalT_short"/>
    <property type="match status" value="1"/>
</dbReference>
<accession>A0ABW4J8J1</accession>
<dbReference type="Proteomes" id="UP001597267">
    <property type="component" value="Unassembled WGS sequence"/>
</dbReference>
<protein>
    <submittedName>
        <fullName evidence="3">DUF4931 domain-containing protein</fullName>
    </submittedName>
</protein>
<gene>
    <name evidence="3" type="ORF">ACFQ5M_05435</name>
</gene>
<reference evidence="4" key="1">
    <citation type="journal article" date="2019" name="Int. J. Syst. Evol. Microbiol.">
        <title>The Global Catalogue of Microorganisms (GCM) 10K type strain sequencing project: providing services to taxonomists for standard genome sequencing and annotation.</title>
        <authorList>
            <consortium name="The Broad Institute Genomics Platform"/>
            <consortium name="The Broad Institute Genome Sequencing Center for Infectious Disease"/>
            <person name="Wu L."/>
            <person name="Ma J."/>
        </authorList>
    </citation>
    <scope>NUCLEOTIDE SEQUENCE [LARGE SCALE GENOMIC DNA]</scope>
    <source>
        <strain evidence="4">CCM 8896</strain>
    </source>
</reference>
<dbReference type="SUPFAM" id="SSF54197">
    <property type="entry name" value="HIT-like"/>
    <property type="match status" value="1"/>
</dbReference>
<dbReference type="RefSeq" id="WP_125715756.1">
    <property type="nucleotide sequence ID" value="NZ_JBHTOP010000011.1"/>
</dbReference>
<comment type="caution">
    <text evidence="3">The sequence shown here is derived from an EMBL/GenBank/DDBJ whole genome shotgun (WGS) entry which is preliminary data.</text>
</comment>
<feature type="domain" description="DUF4931" evidence="2">
    <location>
        <begin position="135"/>
        <end position="245"/>
    </location>
</feature>
<proteinExistence type="predicted"/>
<organism evidence="3 4">
    <name type="scientific">Agrilactobacillus yilanensis</name>
    <dbReference type="NCBI Taxonomy" id="2485997"/>
    <lineage>
        <taxon>Bacteria</taxon>
        <taxon>Bacillati</taxon>
        <taxon>Bacillota</taxon>
        <taxon>Bacilli</taxon>
        <taxon>Lactobacillales</taxon>
        <taxon>Lactobacillaceae</taxon>
        <taxon>Agrilactobacillus</taxon>
    </lineage>
</organism>
<evidence type="ECO:0000313" key="3">
    <source>
        <dbReference type="EMBL" id="MFD1671530.1"/>
    </source>
</evidence>
<evidence type="ECO:0000259" key="1">
    <source>
        <dbReference type="Pfam" id="PF16285"/>
    </source>
</evidence>
<dbReference type="Pfam" id="PF16285">
    <property type="entry name" value="DUF4931_N"/>
    <property type="match status" value="1"/>
</dbReference>
<dbReference type="Pfam" id="PF20956">
    <property type="entry name" value="DUF4931_C"/>
    <property type="match status" value="1"/>
</dbReference>
<name>A0ABW4J8J1_9LACO</name>
<dbReference type="InterPro" id="IPR046322">
    <property type="entry name" value="DUF4931"/>
</dbReference>
<sequence length="257" mass="29455">MVKEVLVFQPQVAKNKPETIIHKNNACPFCDVPHLTDILAQEDDRIWLVNKYRTLIDTWQTVLIESSNHNGDISNYDVSQNRKVIKFALNAWAKTMADPKYKSVVLYKNFGPYSGGTLTHPHMQIVGFEKIDGYKNITDTNFSGPMIWENETVAVTLSDQPVMGFVEINVILKIKAGLNKFADTIQKIVQYILNDYFGGRCNSYNLFFYQNSQGQTVAKALPRFVDSPYFVGYRISQVNDEARTVQLKQEILQRLMK</sequence>
<keyword evidence="4" id="KW-1185">Reference proteome</keyword>
<dbReference type="InterPro" id="IPR036265">
    <property type="entry name" value="HIT-like_sf"/>
</dbReference>
<dbReference type="InterPro" id="IPR049285">
    <property type="entry name" value="DUF4931_C"/>
</dbReference>
<feature type="domain" description="DUF4931" evidence="1">
    <location>
        <begin position="8"/>
        <end position="131"/>
    </location>
</feature>
<dbReference type="InterPro" id="IPR012361">
    <property type="entry name" value="GalT_short"/>
</dbReference>